<reference evidence="1 2" key="1">
    <citation type="journal article" date="2019" name="Sci. Rep.">
        <title>Orb-weaving spider Araneus ventricosus genome elucidates the spidroin gene catalogue.</title>
        <authorList>
            <person name="Kono N."/>
            <person name="Nakamura H."/>
            <person name="Ohtoshi R."/>
            <person name="Moran D.A.P."/>
            <person name="Shinohara A."/>
            <person name="Yoshida Y."/>
            <person name="Fujiwara M."/>
            <person name="Mori M."/>
            <person name="Tomita M."/>
            <person name="Arakawa K."/>
        </authorList>
    </citation>
    <scope>NUCLEOTIDE SEQUENCE [LARGE SCALE GENOMIC DNA]</scope>
</reference>
<proteinExistence type="predicted"/>
<sequence>MKMGYSAADDSFGRGYLTDGGHVSVRPPVWSTYSSESSAASKVKWILETTCSRSRSYPNGFRDSEGVGKPWGEKGKVRIHTQSVLLENDYKCIKCGTFSCKLADPA</sequence>
<name>A0A4Y2KHE3_ARAVE</name>
<evidence type="ECO:0000313" key="1">
    <source>
        <dbReference type="EMBL" id="GBN02084.1"/>
    </source>
</evidence>
<keyword evidence="2" id="KW-1185">Reference proteome</keyword>
<dbReference type="AlphaFoldDB" id="A0A4Y2KHE3"/>
<evidence type="ECO:0000313" key="2">
    <source>
        <dbReference type="Proteomes" id="UP000499080"/>
    </source>
</evidence>
<organism evidence="1 2">
    <name type="scientific">Araneus ventricosus</name>
    <name type="common">Orbweaver spider</name>
    <name type="synonym">Epeira ventricosa</name>
    <dbReference type="NCBI Taxonomy" id="182803"/>
    <lineage>
        <taxon>Eukaryota</taxon>
        <taxon>Metazoa</taxon>
        <taxon>Ecdysozoa</taxon>
        <taxon>Arthropoda</taxon>
        <taxon>Chelicerata</taxon>
        <taxon>Arachnida</taxon>
        <taxon>Araneae</taxon>
        <taxon>Araneomorphae</taxon>
        <taxon>Entelegynae</taxon>
        <taxon>Araneoidea</taxon>
        <taxon>Araneidae</taxon>
        <taxon>Araneus</taxon>
    </lineage>
</organism>
<dbReference type="Proteomes" id="UP000499080">
    <property type="component" value="Unassembled WGS sequence"/>
</dbReference>
<gene>
    <name evidence="1" type="ORF">AVEN_73286_1</name>
</gene>
<comment type="caution">
    <text evidence="1">The sequence shown here is derived from an EMBL/GenBank/DDBJ whole genome shotgun (WGS) entry which is preliminary data.</text>
</comment>
<protein>
    <submittedName>
        <fullName evidence="1">Uncharacterized protein</fullName>
    </submittedName>
</protein>
<accession>A0A4Y2KHE3</accession>
<dbReference type="EMBL" id="BGPR01004674">
    <property type="protein sequence ID" value="GBN02084.1"/>
    <property type="molecule type" value="Genomic_DNA"/>
</dbReference>